<reference evidence="4 5" key="1">
    <citation type="journal article" date="2013" name="Nature">
        <title>Insights into bilaterian evolution from three spiralian genomes.</title>
        <authorList>
            <person name="Simakov O."/>
            <person name="Marletaz F."/>
            <person name="Cho S.J."/>
            <person name="Edsinger-Gonzales E."/>
            <person name="Havlak P."/>
            <person name="Hellsten U."/>
            <person name="Kuo D.H."/>
            <person name="Larsson T."/>
            <person name="Lv J."/>
            <person name="Arendt D."/>
            <person name="Savage R."/>
            <person name="Osoegawa K."/>
            <person name="de Jong P."/>
            <person name="Grimwood J."/>
            <person name="Chapman J.A."/>
            <person name="Shapiro H."/>
            <person name="Aerts A."/>
            <person name="Otillar R.P."/>
            <person name="Terry A.Y."/>
            <person name="Boore J.L."/>
            <person name="Grigoriev I.V."/>
            <person name="Lindberg D.R."/>
            <person name="Seaver E.C."/>
            <person name="Weisblat D.A."/>
            <person name="Putnam N.H."/>
            <person name="Rokhsar D.S."/>
        </authorList>
    </citation>
    <scope>NUCLEOTIDE SEQUENCE [LARGE SCALE GENOMIC DNA]</scope>
</reference>
<accession>V4B087</accession>
<dbReference type="PANTHER" id="PTHR46270">
    <property type="entry name" value="ARMADILLO-TYPE FOLD-RELATED"/>
    <property type="match status" value="1"/>
</dbReference>
<proteinExistence type="predicted"/>
<evidence type="ECO:0000313" key="5">
    <source>
        <dbReference type="Proteomes" id="UP000030746"/>
    </source>
</evidence>
<dbReference type="KEGG" id="lgi:LOTGIDRAFT_171498"/>
<dbReference type="SUPFAM" id="SSF48371">
    <property type="entry name" value="ARM repeat"/>
    <property type="match status" value="1"/>
</dbReference>
<protein>
    <recommendedName>
        <fullName evidence="3">TIR domain-containing protein</fullName>
    </recommendedName>
</protein>
<dbReference type="GO" id="GO:0007165">
    <property type="term" value="P:signal transduction"/>
    <property type="evidence" value="ECO:0007669"/>
    <property type="project" value="InterPro"/>
</dbReference>
<dbReference type="InterPro" id="IPR000157">
    <property type="entry name" value="TIR_dom"/>
</dbReference>
<dbReference type="Gene3D" id="3.40.50.10140">
    <property type="entry name" value="Toll/interleukin-1 receptor homology (TIR) domain"/>
    <property type="match status" value="1"/>
</dbReference>
<dbReference type="SUPFAM" id="SSF52200">
    <property type="entry name" value="Toll/Interleukin receptor TIR domain"/>
    <property type="match status" value="1"/>
</dbReference>
<sequence length="640" mass="72470">MEEYKAKEEAALEEVKVAFKELDDYLPKGNMDMVHGAIYKIRMLYSVMYSAPPDFIAEYRKKLAKLITAHGKFVPVVCDSIVKVIKENNFHGNDENPAAKKNYALIDMCNVSFLNYSDCSDLFREQYGKQEEVIKVMAEKLFEWAPGHIKGTLPAEEEKIVKRFLGIAHNLAILPENVNMLRKYDYVKAIAPYLESQSGMYTLSALATLADILNEEECHLLQTNEGSIKFLLLKLGNASVRSDRRDAGWSAAELGRTVGRLARNDGNKKLLVTLGALPLLLALTTSNIKIEQEESIEALWVLAFDEENQPKMVAEPNLIETIDKLRRTTEGNVKKLCNGILWTLRNVLKVNNKFKHLVKNFQEKLEREKTNLKKNESSDAEDQGHVMISYQWGHQNILKQVSSELRKEKRIVWMDIDNMEGSTLQAMANAIEGAKVVICCMSQKYKDSPNCRAEAEYAFQLRRPIIPLIMERGYRPDGWLGFILGAKLFYDFSGKYSFESRMDGLIKAVMQIYDPQSVGGDSAGPGGKDVMAPPPAMDEVEGPPIQRQRAVKLYSSPQKPTEEDEKVKKWTSQQVGTWLKKHNLNGNAKLSKLSGREIVFLRNLREEAPEFFYHTVEGKLGVTQLGAMVDFTEAIHDLTV</sequence>
<keyword evidence="5" id="KW-1185">Reference proteome</keyword>
<dbReference type="Proteomes" id="UP000030746">
    <property type="component" value="Unassembled WGS sequence"/>
</dbReference>
<dbReference type="RefSeq" id="XP_009045941.1">
    <property type="nucleotide sequence ID" value="XM_009047693.1"/>
</dbReference>
<dbReference type="HOGENOM" id="CLU_362582_0_0_1"/>
<dbReference type="InterPro" id="IPR035897">
    <property type="entry name" value="Toll_tir_struct_dom_sf"/>
</dbReference>
<feature type="coiled-coil region" evidence="1">
    <location>
        <begin position="351"/>
        <end position="378"/>
    </location>
</feature>
<dbReference type="CTD" id="20241803"/>
<evidence type="ECO:0000313" key="4">
    <source>
        <dbReference type="EMBL" id="ESP03408.1"/>
    </source>
</evidence>
<dbReference type="OMA" id="CESICEM"/>
<evidence type="ECO:0000259" key="3">
    <source>
        <dbReference type="Pfam" id="PF13676"/>
    </source>
</evidence>
<dbReference type="InterPro" id="IPR011989">
    <property type="entry name" value="ARM-like"/>
</dbReference>
<feature type="domain" description="TIR" evidence="3">
    <location>
        <begin position="386"/>
        <end position="500"/>
    </location>
</feature>
<gene>
    <name evidence="4" type="ORF">LOTGIDRAFT_171498</name>
</gene>
<dbReference type="AlphaFoldDB" id="V4B087"/>
<keyword evidence="1" id="KW-0175">Coiled coil</keyword>
<dbReference type="Pfam" id="PF13676">
    <property type="entry name" value="TIR_2"/>
    <property type="match status" value="1"/>
</dbReference>
<dbReference type="OrthoDB" id="2148946at2759"/>
<dbReference type="InterPro" id="IPR016024">
    <property type="entry name" value="ARM-type_fold"/>
</dbReference>
<organism evidence="4 5">
    <name type="scientific">Lottia gigantea</name>
    <name type="common">Giant owl limpet</name>
    <dbReference type="NCBI Taxonomy" id="225164"/>
    <lineage>
        <taxon>Eukaryota</taxon>
        <taxon>Metazoa</taxon>
        <taxon>Spiralia</taxon>
        <taxon>Lophotrochozoa</taxon>
        <taxon>Mollusca</taxon>
        <taxon>Gastropoda</taxon>
        <taxon>Patellogastropoda</taxon>
        <taxon>Lottioidea</taxon>
        <taxon>Lottiidae</taxon>
        <taxon>Lottia</taxon>
    </lineage>
</organism>
<evidence type="ECO:0000256" key="1">
    <source>
        <dbReference type="SAM" id="Coils"/>
    </source>
</evidence>
<name>V4B087_LOTGI</name>
<feature type="region of interest" description="Disordered" evidence="2">
    <location>
        <begin position="519"/>
        <end position="543"/>
    </location>
</feature>
<dbReference type="PANTHER" id="PTHR46270:SF2">
    <property type="entry name" value="TIR DOMAIN-CONTAINING PROTEIN"/>
    <property type="match status" value="1"/>
</dbReference>
<dbReference type="GeneID" id="20241803"/>
<evidence type="ECO:0000256" key="2">
    <source>
        <dbReference type="SAM" id="MobiDB-lite"/>
    </source>
</evidence>
<dbReference type="Gene3D" id="1.25.10.10">
    <property type="entry name" value="Leucine-rich Repeat Variant"/>
    <property type="match status" value="1"/>
</dbReference>
<dbReference type="EMBL" id="KB200027">
    <property type="protein sequence ID" value="ESP03408.1"/>
    <property type="molecule type" value="Genomic_DNA"/>
</dbReference>